<reference evidence="2" key="1">
    <citation type="journal article" date="2015" name="Nature">
        <title>Complex archaea that bridge the gap between prokaryotes and eukaryotes.</title>
        <authorList>
            <person name="Spang A."/>
            <person name="Saw J.H."/>
            <person name="Jorgensen S.L."/>
            <person name="Zaremba-Niedzwiedzka K."/>
            <person name="Martijn J."/>
            <person name="Lind A.E."/>
            <person name="van Eijk R."/>
            <person name="Schleper C."/>
            <person name="Guy L."/>
            <person name="Ettema T.J."/>
        </authorList>
    </citation>
    <scope>NUCLEOTIDE SEQUENCE</scope>
</reference>
<name>A0A0F9JC03_9ZZZZ</name>
<gene>
    <name evidence="2" type="ORF">LCGC14_1472280</name>
</gene>
<feature type="region of interest" description="Disordered" evidence="1">
    <location>
        <begin position="65"/>
        <end position="91"/>
    </location>
</feature>
<comment type="caution">
    <text evidence="2">The sequence shown here is derived from an EMBL/GenBank/DDBJ whole genome shotgun (WGS) entry which is preliminary data.</text>
</comment>
<organism evidence="2">
    <name type="scientific">marine sediment metagenome</name>
    <dbReference type="NCBI Taxonomy" id="412755"/>
    <lineage>
        <taxon>unclassified sequences</taxon>
        <taxon>metagenomes</taxon>
        <taxon>ecological metagenomes</taxon>
    </lineage>
</organism>
<sequence length="201" mass="21592">MDAATLKLLGLAQDATPDEIHERIADNASRAHDADTLDGKLEAATEAKTAAEAAVKKIAQERAAENSTRLATQRAKLDEDARGRGLWEPGSDTQKLFNRLADSDQSLELAKDFIATLSPNNPVGQPSQSGGNNPPPSNGLDAMLKANYGLDEVGLQVVKKQFHSMGITEKMFAEAAPHVRDAAEAEPGYDWLHEYKGGEQS</sequence>
<accession>A0A0F9JC03</accession>
<proteinExistence type="predicted"/>
<feature type="compositionally biased region" description="Basic and acidic residues" evidence="1">
    <location>
        <begin position="75"/>
        <end position="85"/>
    </location>
</feature>
<feature type="region of interest" description="Disordered" evidence="1">
    <location>
        <begin position="117"/>
        <end position="141"/>
    </location>
</feature>
<protein>
    <submittedName>
        <fullName evidence="2">Uncharacterized protein</fullName>
    </submittedName>
</protein>
<dbReference type="EMBL" id="LAZR01010369">
    <property type="protein sequence ID" value="KKM67319.1"/>
    <property type="molecule type" value="Genomic_DNA"/>
</dbReference>
<evidence type="ECO:0000256" key="1">
    <source>
        <dbReference type="SAM" id="MobiDB-lite"/>
    </source>
</evidence>
<evidence type="ECO:0000313" key="2">
    <source>
        <dbReference type="EMBL" id="KKM67319.1"/>
    </source>
</evidence>
<dbReference type="AlphaFoldDB" id="A0A0F9JC03"/>